<dbReference type="Proteomes" id="UP000821866">
    <property type="component" value="Chromosome 9"/>
</dbReference>
<feature type="transmembrane region" description="Helical" evidence="1">
    <location>
        <begin position="35"/>
        <end position="61"/>
    </location>
</feature>
<organism evidence="2 3">
    <name type="scientific">Rhipicephalus microplus</name>
    <name type="common">Cattle tick</name>
    <name type="synonym">Boophilus microplus</name>
    <dbReference type="NCBI Taxonomy" id="6941"/>
    <lineage>
        <taxon>Eukaryota</taxon>
        <taxon>Metazoa</taxon>
        <taxon>Ecdysozoa</taxon>
        <taxon>Arthropoda</taxon>
        <taxon>Chelicerata</taxon>
        <taxon>Arachnida</taxon>
        <taxon>Acari</taxon>
        <taxon>Parasitiformes</taxon>
        <taxon>Ixodida</taxon>
        <taxon>Ixodoidea</taxon>
        <taxon>Ixodidae</taxon>
        <taxon>Rhipicephalinae</taxon>
        <taxon>Rhipicephalus</taxon>
        <taxon>Boophilus</taxon>
    </lineage>
</organism>
<accession>A0A9J6D4B8</accession>
<dbReference type="AlphaFoldDB" id="A0A9J6D4B8"/>
<reference evidence="2" key="1">
    <citation type="journal article" date="2020" name="Cell">
        <title>Large-Scale Comparative Analyses of Tick Genomes Elucidate Their Genetic Diversity and Vector Capacities.</title>
        <authorList>
            <consortium name="Tick Genome and Microbiome Consortium (TIGMIC)"/>
            <person name="Jia N."/>
            <person name="Wang J."/>
            <person name="Shi W."/>
            <person name="Du L."/>
            <person name="Sun Y."/>
            <person name="Zhan W."/>
            <person name="Jiang J.F."/>
            <person name="Wang Q."/>
            <person name="Zhang B."/>
            <person name="Ji P."/>
            <person name="Bell-Sakyi L."/>
            <person name="Cui X.M."/>
            <person name="Yuan T.T."/>
            <person name="Jiang B.G."/>
            <person name="Yang W.F."/>
            <person name="Lam T.T."/>
            <person name="Chang Q.C."/>
            <person name="Ding S.J."/>
            <person name="Wang X.J."/>
            <person name="Zhu J.G."/>
            <person name="Ruan X.D."/>
            <person name="Zhao L."/>
            <person name="Wei J.T."/>
            <person name="Ye R.Z."/>
            <person name="Que T.C."/>
            <person name="Du C.H."/>
            <person name="Zhou Y.H."/>
            <person name="Cheng J.X."/>
            <person name="Dai P.F."/>
            <person name="Guo W.B."/>
            <person name="Han X.H."/>
            <person name="Huang E.J."/>
            <person name="Li L.F."/>
            <person name="Wei W."/>
            <person name="Gao Y.C."/>
            <person name="Liu J.Z."/>
            <person name="Shao H.Z."/>
            <person name="Wang X."/>
            <person name="Wang C.C."/>
            <person name="Yang T.C."/>
            <person name="Huo Q.B."/>
            <person name="Li W."/>
            <person name="Chen H.Y."/>
            <person name="Chen S.E."/>
            <person name="Zhou L.G."/>
            <person name="Ni X.B."/>
            <person name="Tian J.H."/>
            <person name="Sheng Y."/>
            <person name="Liu T."/>
            <person name="Pan Y.S."/>
            <person name="Xia L.Y."/>
            <person name="Li J."/>
            <person name="Zhao F."/>
            <person name="Cao W.C."/>
        </authorList>
    </citation>
    <scope>NUCLEOTIDE SEQUENCE</scope>
    <source>
        <strain evidence="2">Rmic-2018</strain>
    </source>
</reference>
<sequence>MYDLCVCGGHALYHVSFTISGRAFDFLVVLDFVHALLDINVCAHCCSFSSISAVITSWVLLGSLFVNSRHFSIPELLCLFSAVVAVNIRVTNATAIIFRVFSIANAIGCIHITSVTNAMLQDRPFVLYQRSFEHDAGFSGDQKCIQGIVLEFYPEEKYAVGVLHWLLSEYHKVNATAYLFSETTEGYRIPNAYALSPNSVKTLNTQYTFVASEYDNCDILRVRHQNNGCELWSLMEKVNKISSLCHFIYDLLCGPEKYMIYDRETCGNVPL</sequence>
<keyword evidence="1" id="KW-1133">Transmembrane helix</keyword>
<dbReference type="InterPro" id="IPR012674">
    <property type="entry name" value="Calycin"/>
</dbReference>
<dbReference type="EMBL" id="JABSTU010000011">
    <property type="protein sequence ID" value="KAH8008695.1"/>
    <property type="molecule type" value="Genomic_DNA"/>
</dbReference>
<reference evidence="2" key="2">
    <citation type="submission" date="2021-09" db="EMBL/GenBank/DDBJ databases">
        <authorList>
            <person name="Jia N."/>
            <person name="Wang J."/>
            <person name="Shi W."/>
            <person name="Du L."/>
            <person name="Sun Y."/>
            <person name="Zhan W."/>
            <person name="Jiang J."/>
            <person name="Wang Q."/>
            <person name="Zhang B."/>
            <person name="Ji P."/>
            <person name="Sakyi L.B."/>
            <person name="Cui X."/>
            <person name="Yuan T."/>
            <person name="Jiang B."/>
            <person name="Yang W."/>
            <person name="Lam T.T.-Y."/>
            <person name="Chang Q."/>
            <person name="Ding S."/>
            <person name="Wang X."/>
            <person name="Zhu J."/>
            <person name="Ruan X."/>
            <person name="Zhao L."/>
            <person name="Wei J."/>
            <person name="Que T."/>
            <person name="Du C."/>
            <person name="Cheng J."/>
            <person name="Dai P."/>
            <person name="Han X."/>
            <person name="Huang E."/>
            <person name="Gao Y."/>
            <person name="Liu J."/>
            <person name="Shao H."/>
            <person name="Ye R."/>
            <person name="Li L."/>
            <person name="Wei W."/>
            <person name="Wang X."/>
            <person name="Wang C."/>
            <person name="Huo Q."/>
            <person name="Li W."/>
            <person name="Guo W."/>
            <person name="Chen H."/>
            <person name="Chen S."/>
            <person name="Zhou L."/>
            <person name="Zhou L."/>
            <person name="Ni X."/>
            <person name="Tian J."/>
            <person name="Zhou Y."/>
            <person name="Sheng Y."/>
            <person name="Liu T."/>
            <person name="Pan Y."/>
            <person name="Xia L."/>
            <person name="Li J."/>
            <person name="Zhao F."/>
            <person name="Cao W."/>
        </authorList>
    </citation>
    <scope>NUCLEOTIDE SEQUENCE</scope>
    <source>
        <strain evidence="2">Rmic-2018</strain>
        <tissue evidence="2">Larvae</tissue>
    </source>
</reference>
<evidence type="ECO:0000313" key="3">
    <source>
        <dbReference type="Proteomes" id="UP000821866"/>
    </source>
</evidence>
<feature type="transmembrane region" description="Helical" evidence="1">
    <location>
        <begin position="96"/>
        <end position="120"/>
    </location>
</feature>
<dbReference type="SUPFAM" id="SSF50814">
    <property type="entry name" value="Lipocalins"/>
    <property type="match status" value="1"/>
</dbReference>
<dbReference type="VEuPathDB" id="VectorBase:LOC119178643"/>
<evidence type="ECO:0008006" key="4">
    <source>
        <dbReference type="Google" id="ProtNLM"/>
    </source>
</evidence>
<gene>
    <name evidence="2" type="ORF">HPB51_001581</name>
</gene>
<dbReference type="Gene3D" id="2.40.128.20">
    <property type="match status" value="1"/>
</dbReference>
<dbReference type="GO" id="GO:0030682">
    <property type="term" value="P:symbiont-mediated perturbation of host defenses"/>
    <property type="evidence" value="ECO:0007669"/>
    <property type="project" value="InterPro"/>
</dbReference>
<evidence type="ECO:0000256" key="1">
    <source>
        <dbReference type="SAM" id="Phobius"/>
    </source>
</evidence>
<dbReference type="Pfam" id="PF02098">
    <property type="entry name" value="His_binding"/>
    <property type="match status" value="1"/>
</dbReference>
<feature type="transmembrane region" description="Helical" evidence="1">
    <location>
        <begin position="73"/>
        <end position="90"/>
    </location>
</feature>
<dbReference type="GO" id="GO:0043176">
    <property type="term" value="F:amine binding"/>
    <property type="evidence" value="ECO:0007669"/>
    <property type="project" value="InterPro"/>
</dbReference>
<dbReference type="InterPro" id="IPR002970">
    <property type="entry name" value="Tick_his-bd"/>
</dbReference>
<evidence type="ECO:0000313" key="2">
    <source>
        <dbReference type="EMBL" id="KAH8008695.1"/>
    </source>
</evidence>
<comment type="caution">
    <text evidence="2">The sequence shown here is derived from an EMBL/GenBank/DDBJ whole genome shotgun (WGS) entry which is preliminary data.</text>
</comment>
<keyword evidence="1" id="KW-0812">Transmembrane</keyword>
<proteinExistence type="predicted"/>
<keyword evidence="1" id="KW-0472">Membrane</keyword>
<name>A0A9J6D4B8_RHIMP</name>
<protein>
    <recommendedName>
        <fullName evidence="4">Lipocalin</fullName>
    </recommendedName>
</protein>
<keyword evidence="3" id="KW-1185">Reference proteome</keyword>